<dbReference type="EC" id="2.5.1.7" evidence="11"/>
<feature type="domain" description="Enolpyruvate transferase" evidence="16">
    <location>
        <begin position="2"/>
        <end position="98"/>
    </location>
</feature>
<dbReference type="InterPro" id="IPR013792">
    <property type="entry name" value="RNA3'P_cycl/enolpyr_Trfase_a/b"/>
</dbReference>
<proteinExistence type="inferred from homology"/>
<evidence type="ECO:0000313" key="17">
    <source>
        <dbReference type="EMBL" id="CAB4657279.1"/>
    </source>
</evidence>
<keyword evidence="9" id="KW-0961">Cell wall biogenesis/degradation</keyword>
<protein>
    <recommendedName>
        <fullName evidence="12">UDP-N-acetylglucosamine 1-carboxyvinyltransferase</fullName>
        <ecNumber evidence="11">2.5.1.7</ecNumber>
    </recommendedName>
    <alternativeName>
        <fullName evidence="13">Enoylpyruvate transferase</fullName>
    </alternativeName>
    <alternativeName>
        <fullName evidence="14">UDP-N-acetylglucosamine enolpyruvyl transferase</fullName>
    </alternativeName>
</protein>
<organism evidence="17">
    <name type="scientific">freshwater metagenome</name>
    <dbReference type="NCBI Taxonomy" id="449393"/>
    <lineage>
        <taxon>unclassified sequences</taxon>
        <taxon>metagenomes</taxon>
        <taxon>ecological metagenomes</taxon>
    </lineage>
</organism>
<evidence type="ECO:0000259" key="16">
    <source>
        <dbReference type="Pfam" id="PF00275"/>
    </source>
</evidence>
<keyword evidence="8" id="KW-0131">Cell cycle</keyword>
<evidence type="ECO:0000256" key="11">
    <source>
        <dbReference type="ARBA" id="ARBA00039108"/>
    </source>
</evidence>
<evidence type="ECO:0000256" key="6">
    <source>
        <dbReference type="ARBA" id="ARBA00022960"/>
    </source>
</evidence>
<comment type="catalytic activity">
    <reaction evidence="15">
        <text>phosphoenolpyruvate + UDP-N-acetyl-alpha-D-glucosamine = UDP-N-acetyl-3-O-(1-carboxyvinyl)-alpha-D-glucosamine + phosphate</text>
        <dbReference type="Rhea" id="RHEA:18681"/>
        <dbReference type="ChEBI" id="CHEBI:43474"/>
        <dbReference type="ChEBI" id="CHEBI:57705"/>
        <dbReference type="ChEBI" id="CHEBI:58702"/>
        <dbReference type="ChEBI" id="CHEBI:68483"/>
        <dbReference type="EC" id="2.5.1.7"/>
    </reaction>
</comment>
<dbReference type="InterPro" id="IPR001986">
    <property type="entry name" value="Enolpyruvate_Tfrase_dom"/>
</dbReference>
<keyword evidence="5" id="KW-0808">Transferase</keyword>
<dbReference type="Pfam" id="PF00275">
    <property type="entry name" value="EPSP_synthase"/>
    <property type="match status" value="1"/>
</dbReference>
<evidence type="ECO:0000256" key="8">
    <source>
        <dbReference type="ARBA" id="ARBA00023306"/>
    </source>
</evidence>
<evidence type="ECO:0000256" key="14">
    <source>
        <dbReference type="ARBA" id="ARBA00042842"/>
    </source>
</evidence>
<keyword evidence="7" id="KW-0573">Peptidoglycan synthesis</keyword>
<name>A0A6J6L9X5_9ZZZZ</name>
<dbReference type="GO" id="GO:0009252">
    <property type="term" value="P:peptidoglycan biosynthetic process"/>
    <property type="evidence" value="ECO:0007669"/>
    <property type="project" value="UniProtKB-KW"/>
</dbReference>
<evidence type="ECO:0000256" key="4">
    <source>
        <dbReference type="ARBA" id="ARBA00022618"/>
    </source>
</evidence>
<evidence type="ECO:0000256" key="2">
    <source>
        <dbReference type="ARBA" id="ARBA00004752"/>
    </source>
</evidence>
<sequence length="111" mass="11629">MVISLNAIANGDAIVTENVFEGRFMFVNELIRLGAQISVDGHHASIRGIPQLSGAPVAATDIRAGAGLVLAGLVSEGITLVEDAFHVDRGYPNFVEQLQALGADVSREASE</sequence>
<dbReference type="GO" id="GO:0051301">
    <property type="term" value="P:cell division"/>
    <property type="evidence" value="ECO:0007669"/>
    <property type="project" value="UniProtKB-KW"/>
</dbReference>
<gene>
    <name evidence="17" type="ORF">UFOPK2254_00511</name>
</gene>
<evidence type="ECO:0000256" key="13">
    <source>
        <dbReference type="ARBA" id="ARBA00042443"/>
    </source>
</evidence>
<evidence type="ECO:0000256" key="1">
    <source>
        <dbReference type="ARBA" id="ARBA00004496"/>
    </source>
</evidence>
<evidence type="ECO:0000256" key="15">
    <source>
        <dbReference type="ARBA" id="ARBA00047527"/>
    </source>
</evidence>
<dbReference type="GO" id="GO:0008760">
    <property type="term" value="F:UDP-N-acetylglucosamine 1-carboxyvinyltransferase activity"/>
    <property type="evidence" value="ECO:0007669"/>
    <property type="project" value="UniProtKB-EC"/>
</dbReference>
<dbReference type="InterPro" id="IPR050068">
    <property type="entry name" value="MurA_subfamily"/>
</dbReference>
<evidence type="ECO:0000256" key="9">
    <source>
        <dbReference type="ARBA" id="ARBA00023316"/>
    </source>
</evidence>
<dbReference type="GO" id="GO:0005737">
    <property type="term" value="C:cytoplasm"/>
    <property type="evidence" value="ECO:0007669"/>
    <property type="project" value="UniProtKB-SubCell"/>
</dbReference>
<dbReference type="GO" id="GO:0008360">
    <property type="term" value="P:regulation of cell shape"/>
    <property type="evidence" value="ECO:0007669"/>
    <property type="project" value="UniProtKB-KW"/>
</dbReference>
<comment type="similarity">
    <text evidence="10">Belongs to the EPSP synthase family. MurA subfamily.</text>
</comment>
<dbReference type="PANTHER" id="PTHR43783">
    <property type="entry name" value="UDP-N-ACETYLGLUCOSAMINE 1-CARBOXYVINYLTRANSFERASE"/>
    <property type="match status" value="1"/>
</dbReference>
<keyword evidence="6" id="KW-0133">Cell shape</keyword>
<evidence type="ECO:0000256" key="5">
    <source>
        <dbReference type="ARBA" id="ARBA00022679"/>
    </source>
</evidence>
<dbReference type="InterPro" id="IPR036968">
    <property type="entry name" value="Enolpyruvate_Tfrase_sf"/>
</dbReference>
<dbReference type="SUPFAM" id="SSF55205">
    <property type="entry name" value="EPT/RTPC-like"/>
    <property type="match status" value="1"/>
</dbReference>
<evidence type="ECO:0000256" key="10">
    <source>
        <dbReference type="ARBA" id="ARBA00038367"/>
    </source>
</evidence>
<keyword evidence="3" id="KW-0963">Cytoplasm</keyword>
<dbReference type="Gene3D" id="3.65.10.10">
    <property type="entry name" value="Enolpyruvate transferase domain"/>
    <property type="match status" value="1"/>
</dbReference>
<evidence type="ECO:0000256" key="12">
    <source>
        <dbReference type="ARBA" id="ARBA00039754"/>
    </source>
</evidence>
<comment type="subcellular location">
    <subcellularLocation>
        <location evidence="1">Cytoplasm</location>
    </subcellularLocation>
</comment>
<reference evidence="17" key="1">
    <citation type="submission" date="2020-05" db="EMBL/GenBank/DDBJ databases">
        <authorList>
            <person name="Chiriac C."/>
            <person name="Salcher M."/>
            <person name="Ghai R."/>
            <person name="Kavagutti S V."/>
        </authorList>
    </citation>
    <scope>NUCLEOTIDE SEQUENCE</scope>
</reference>
<dbReference type="PANTHER" id="PTHR43783:SF1">
    <property type="entry name" value="UDP-N-ACETYLGLUCOSAMINE 1-CARBOXYVINYLTRANSFERASE"/>
    <property type="match status" value="1"/>
</dbReference>
<keyword evidence="4" id="KW-0132">Cell division</keyword>
<evidence type="ECO:0000256" key="3">
    <source>
        <dbReference type="ARBA" id="ARBA00022490"/>
    </source>
</evidence>
<comment type="pathway">
    <text evidence="2">Cell wall biogenesis; peptidoglycan biosynthesis.</text>
</comment>
<accession>A0A6J6L9X5</accession>
<dbReference type="GO" id="GO:0071555">
    <property type="term" value="P:cell wall organization"/>
    <property type="evidence" value="ECO:0007669"/>
    <property type="project" value="UniProtKB-KW"/>
</dbReference>
<evidence type="ECO:0000256" key="7">
    <source>
        <dbReference type="ARBA" id="ARBA00022984"/>
    </source>
</evidence>
<dbReference type="EMBL" id="CAEZWO010000037">
    <property type="protein sequence ID" value="CAB4657279.1"/>
    <property type="molecule type" value="Genomic_DNA"/>
</dbReference>
<dbReference type="AlphaFoldDB" id="A0A6J6L9X5"/>